<dbReference type="VEuPathDB" id="FungiDB:BDV34DRAFT_197720"/>
<dbReference type="AlphaFoldDB" id="A0A5N6DH94"/>
<gene>
    <name evidence="1" type="ORF">BDV34DRAFT_197720</name>
</gene>
<dbReference type="Proteomes" id="UP000326532">
    <property type="component" value="Unassembled WGS sequence"/>
</dbReference>
<sequence>MHTHFRRTNSWVPAQLPLRTPFFFFPFPLLFSSLSEFTYNVPPTCIMLIMSQNDWKVDGPVRFDTASATHTVIEKRTTRPSFLGTRIKILPNEPWSKVTVFSDQRVLG</sequence>
<evidence type="ECO:0000313" key="2">
    <source>
        <dbReference type="Proteomes" id="UP000326532"/>
    </source>
</evidence>
<proteinExistence type="predicted"/>
<evidence type="ECO:0000313" key="1">
    <source>
        <dbReference type="EMBL" id="KAB8204367.1"/>
    </source>
</evidence>
<name>A0A5N6DH94_ASPPA</name>
<organism evidence="1 2">
    <name type="scientific">Aspergillus parasiticus</name>
    <dbReference type="NCBI Taxonomy" id="5067"/>
    <lineage>
        <taxon>Eukaryota</taxon>
        <taxon>Fungi</taxon>
        <taxon>Dikarya</taxon>
        <taxon>Ascomycota</taxon>
        <taxon>Pezizomycotina</taxon>
        <taxon>Eurotiomycetes</taxon>
        <taxon>Eurotiomycetidae</taxon>
        <taxon>Eurotiales</taxon>
        <taxon>Aspergillaceae</taxon>
        <taxon>Aspergillus</taxon>
        <taxon>Aspergillus subgen. Circumdati</taxon>
    </lineage>
</organism>
<dbReference type="EMBL" id="ML734981">
    <property type="protein sequence ID" value="KAB8204367.1"/>
    <property type="molecule type" value="Genomic_DNA"/>
</dbReference>
<protein>
    <submittedName>
        <fullName evidence="1">Uncharacterized protein</fullName>
    </submittedName>
</protein>
<keyword evidence="2" id="KW-1185">Reference proteome</keyword>
<accession>A0A5N6DH94</accession>
<reference evidence="1 2" key="1">
    <citation type="submission" date="2019-04" db="EMBL/GenBank/DDBJ databases">
        <title>Fungal friends and foes A comparative genomics study of 23 Aspergillus species from section Flavi.</title>
        <authorList>
            <consortium name="DOE Joint Genome Institute"/>
            <person name="Kjaerbolling I."/>
            <person name="Vesth T.C."/>
            <person name="Frisvad J.C."/>
            <person name="Nybo J.L."/>
            <person name="Theobald S."/>
            <person name="Kildgaard S."/>
            <person name="Petersen T.I."/>
            <person name="Kuo A."/>
            <person name="Sato A."/>
            <person name="Lyhne E.K."/>
            <person name="Kogle M.E."/>
            <person name="Wiebenga A."/>
            <person name="Kun R.S."/>
            <person name="Lubbers R.J."/>
            <person name="Makela M.R."/>
            <person name="Barry K."/>
            <person name="Chovatia M."/>
            <person name="Clum A."/>
            <person name="Daum C."/>
            <person name="Haridas S."/>
            <person name="He G."/>
            <person name="LaButti K."/>
            <person name="Lipzen A."/>
            <person name="Mondo S."/>
            <person name="Pangilinan J."/>
            <person name="Riley R."/>
            <person name="Salamov A."/>
            <person name="Simmons B.A."/>
            <person name="Magnuson J.K."/>
            <person name="Henrissat B."/>
            <person name="Mortensen U.H."/>
            <person name="Larsen T.O."/>
            <person name="De vries R.P."/>
            <person name="Grigoriev I.V."/>
            <person name="Machida M."/>
            <person name="Baker S.E."/>
            <person name="Andersen M.R."/>
        </authorList>
    </citation>
    <scope>NUCLEOTIDE SEQUENCE [LARGE SCALE GENOMIC DNA]</scope>
    <source>
        <strain evidence="1 2">CBS 117618</strain>
    </source>
</reference>